<evidence type="ECO:0000313" key="3">
    <source>
        <dbReference type="Proteomes" id="UP001325680"/>
    </source>
</evidence>
<dbReference type="Proteomes" id="UP001325680">
    <property type="component" value="Chromosome"/>
</dbReference>
<evidence type="ECO:0000259" key="1">
    <source>
        <dbReference type="Pfam" id="PF05572"/>
    </source>
</evidence>
<evidence type="ECO:0000313" key="2">
    <source>
        <dbReference type="EMBL" id="WQD36625.1"/>
    </source>
</evidence>
<reference evidence="2 3" key="1">
    <citation type="submission" date="2023-12" db="EMBL/GenBank/DDBJ databases">
        <title>Genome sequencing and assembly of bacterial species from a model synthetic community.</title>
        <authorList>
            <person name="Hogle S.L."/>
        </authorList>
    </citation>
    <scope>NUCLEOTIDE SEQUENCE [LARGE SCALE GENOMIC DNA]</scope>
    <source>
        <strain evidence="2 3">HAMBI_3031</strain>
    </source>
</reference>
<accession>A0ABZ0W3N7</accession>
<keyword evidence="2" id="KW-0645">Protease</keyword>
<proteinExistence type="predicted"/>
<gene>
    <name evidence="2" type="ORF">U0035_13205</name>
</gene>
<feature type="domain" description="Peptidase M43 pregnancy-associated plasma-A" evidence="1">
    <location>
        <begin position="70"/>
        <end position="148"/>
    </location>
</feature>
<dbReference type="SUPFAM" id="SSF55486">
    <property type="entry name" value="Metalloproteases ('zincins'), catalytic domain"/>
    <property type="match status" value="1"/>
</dbReference>
<organism evidence="2 3">
    <name type="scientific">Niabella yanshanensis</name>
    <dbReference type="NCBI Taxonomy" id="577386"/>
    <lineage>
        <taxon>Bacteria</taxon>
        <taxon>Pseudomonadati</taxon>
        <taxon>Bacteroidota</taxon>
        <taxon>Chitinophagia</taxon>
        <taxon>Chitinophagales</taxon>
        <taxon>Chitinophagaceae</taxon>
        <taxon>Niabella</taxon>
    </lineage>
</organism>
<dbReference type="RefSeq" id="WP_114790245.1">
    <property type="nucleotide sequence ID" value="NZ_CP139960.1"/>
</dbReference>
<keyword evidence="2" id="KW-0378">Hydrolase</keyword>
<dbReference type="Gene3D" id="3.40.390.10">
    <property type="entry name" value="Collagenase (Catalytic Domain)"/>
    <property type="match status" value="1"/>
</dbReference>
<dbReference type="InterPro" id="IPR024079">
    <property type="entry name" value="MetalloPept_cat_dom_sf"/>
</dbReference>
<keyword evidence="3" id="KW-1185">Reference proteome</keyword>
<dbReference type="GO" id="GO:0008237">
    <property type="term" value="F:metallopeptidase activity"/>
    <property type="evidence" value="ECO:0007669"/>
    <property type="project" value="UniProtKB-KW"/>
</dbReference>
<dbReference type="InterPro" id="IPR008754">
    <property type="entry name" value="Peptidase_M43"/>
</dbReference>
<protein>
    <submittedName>
        <fullName evidence="2">M43 family zinc metalloprotease</fullName>
    </submittedName>
</protein>
<sequence>MWGRIMRTRAQFQNLNVLRGPAYEIPVVVHAIAPSNSPTGWVKPTDQQTIDAIDRLSADLRQPVTVVWDANLPLENPGFQNMPAHRMEGMMIIASQMVSSTSTTLTHELEHAFGLYHTFEGGDQTNCPPMTDGTNCTTIGDKVCDTDPVKNLLHGGPALYSTLILIPATITTLQWYTREYYGL</sequence>
<dbReference type="EMBL" id="CP139960">
    <property type="protein sequence ID" value="WQD36625.1"/>
    <property type="molecule type" value="Genomic_DNA"/>
</dbReference>
<dbReference type="Pfam" id="PF05572">
    <property type="entry name" value="Peptidase_M43"/>
    <property type="match status" value="1"/>
</dbReference>
<name>A0ABZ0W3N7_9BACT</name>
<keyword evidence="2" id="KW-0482">Metalloprotease</keyword>